<dbReference type="RefSeq" id="WP_209237878.1">
    <property type="nucleotide sequence ID" value="NZ_JADKMA010000010.1"/>
</dbReference>
<dbReference type="Proteomes" id="UP001519064">
    <property type="component" value="Unassembled WGS sequence"/>
</dbReference>
<dbReference type="PROSITE" id="PS51704">
    <property type="entry name" value="GP_PDE"/>
    <property type="match status" value="1"/>
</dbReference>
<gene>
    <name evidence="4" type="ORF">ITI46_03555</name>
</gene>
<name>A0ABS3X6S1_9ACTN</name>
<evidence type="ECO:0000313" key="4">
    <source>
        <dbReference type="EMBL" id="MBO8190776.1"/>
    </source>
</evidence>
<dbReference type="SUPFAM" id="SSF51695">
    <property type="entry name" value="PLC-like phosphodiesterases"/>
    <property type="match status" value="1"/>
</dbReference>
<feature type="domain" description="GP-PDE" evidence="3">
    <location>
        <begin position="74"/>
        <end position="327"/>
    </location>
</feature>
<sequence length="333" mass="36564">MSIRPLTATAAGALLGMSALFLTATPTAAASERPARQNPEPGVDFPVLSDGDPDPDPDAQPQTHSDVRKPRRAPLTVAHRGASGYAPENTLAAVDKAHELGIDWVENDVQRTKDGELVVIHDTTLSRTTDVEDRFPDRSPWKVSDFTLKEIKTLDAGSWFGSQFKGEKIPTLREYLDRLTRNGQDLLLELKSPELYPGIERETLGQLRREGWLDRLHTGSRLIVQSFNKAAVQKVHQQQPEVKTGFLGTPKTGDLKEYAKFTDQINPTYTDATKDYVSAVHALKGPHKKPLEVFTWTVNDAETARKVADAGVDGIISNKPDVVSDAVQTSPLG</sequence>
<dbReference type="Gene3D" id="3.20.20.190">
    <property type="entry name" value="Phosphatidylinositol (PI) phosphodiesterase"/>
    <property type="match status" value="1"/>
</dbReference>
<dbReference type="Pfam" id="PF03009">
    <property type="entry name" value="GDPD"/>
    <property type="match status" value="1"/>
</dbReference>
<feature type="chain" id="PRO_5047447666" evidence="2">
    <location>
        <begin position="30"/>
        <end position="333"/>
    </location>
</feature>
<evidence type="ECO:0000256" key="1">
    <source>
        <dbReference type="SAM" id="MobiDB-lite"/>
    </source>
</evidence>
<dbReference type="EMBL" id="JADKMA010000010">
    <property type="protein sequence ID" value="MBO8190776.1"/>
    <property type="molecule type" value="Genomic_DNA"/>
</dbReference>
<reference evidence="4 5" key="1">
    <citation type="submission" date="2020-11" db="EMBL/GenBank/DDBJ databases">
        <title>Streptomyces spirodelae sp. nov., isolated from duckweed.</title>
        <authorList>
            <person name="Saimee Y."/>
            <person name="Duangmal K."/>
        </authorList>
    </citation>
    <scope>NUCLEOTIDE SEQUENCE [LARGE SCALE GENOMIC DNA]</scope>
    <source>
        <strain evidence="4 5">S16-07</strain>
    </source>
</reference>
<evidence type="ECO:0000256" key="2">
    <source>
        <dbReference type="SAM" id="SignalP"/>
    </source>
</evidence>
<dbReference type="PANTHER" id="PTHR46211">
    <property type="entry name" value="GLYCEROPHOSPHORYL DIESTER PHOSPHODIESTERASE"/>
    <property type="match status" value="1"/>
</dbReference>
<feature type="region of interest" description="Disordered" evidence="1">
    <location>
        <begin position="30"/>
        <end position="73"/>
    </location>
</feature>
<dbReference type="PANTHER" id="PTHR46211:SF1">
    <property type="entry name" value="GLYCEROPHOSPHODIESTER PHOSPHODIESTERASE, CYTOPLASMIC"/>
    <property type="match status" value="1"/>
</dbReference>
<keyword evidence="2" id="KW-0732">Signal</keyword>
<comment type="caution">
    <text evidence="4">The sequence shown here is derived from an EMBL/GenBank/DDBJ whole genome shotgun (WGS) entry which is preliminary data.</text>
</comment>
<protein>
    <submittedName>
        <fullName evidence="4">Glycerophosphodiester phosphodiesterase</fullName>
    </submittedName>
</protein>
<organism evidence="4 5">
    <name type="scientific">Streptomyces oryzae</name>
    <dbReference type="NCBI Taxonomy" id="1434886"/>
    <lineage>
        <taxon>Bacteria</taxon>
        <taxon>Bacillati</taxon>
        <taxon>Actinomycetota</taxon>
        <taxon>Actinomycetes</taxon>
        <taxon>Kitasatosporales</taxon>
        <taxon>Streptomycetaceae</taxon>
        <taxon>Streptomyces</taxon>
    </lineage>
</organism>
<feature type="signal peptide" evidence="2">
    <location>
        <begin position="1"/>
        <end position="29"/>
    </location>
</feature>
<evidence type="ECO:0000313" key="5">
    <source>
        <dbReference type="Proteomes" id="UP001519064"/>
    </source>
</evidence>
<proteinExistence type="predicted"/>
<evidence type="ECO:0000259" key="3">
    <source>
        <dbReference type="PROSITE" id="PS51704"/>
    </source>
</evidence>
<keyword evidence="5" id="KW-1185">Reference proteome</keyword>
<dbReference type="InterPro" id="IPR017946">
    <property type="entry name" value="PLC-like_Pdiesterase_TIM-brl"/>
</dbReference>
<dbReference type="InterPro" id="IPR030395">
    <property type="entry name" value="GP_PDE_dom"/>
</dbReference>
<accession>A0ABS3X6S1</accession>